<keyword evidence="2" id="KW-0547">Nucleotide-binding</keyword>
<evidence type="ECO:0000256" key="3">
    <source>
        <dbReference type="ARBA" id="ARBA00022777"/>
    </source>
</evidence>
<dbReference type="Pfam" id="PF00871">
    <property type="entry name" value="Acetate_kinase"/>
    <property type="match status" value="1"/>
</dbReference>
<reference evidence="5 6" key="1">
    <citation type="submission" date="2019-12" db="EMBL/GenBank/DDBJ databases">
        <title>Genome sequenceing of Clostridium bovifaecis.</title>
        <authorList>
            <person name="Yao Y."/>
        </authorList>
    </citation>
    <scope>NUCLEOTIDE SEQUENCE [LARGE SCALE GENOMIC DNA]</scope>
    <source>
        <strain evidence="5 6">BXX</strain>
    </source>
</reference>
<evidence type="ECO:0000256" key="4">
    <source>
        <dbReference type="ARBA" id="ARBA00022840"/>
    </source>
</evidence>
<keyword evidence="1" id="KW-0808">Transferase</keyword>
<name>A0A6I6EWY8_9CLOT</name>
<protein>
    <submittedName>
        <fullName evidence="5">Uncharacterized protein</fullName>
    </submittedName>
</protein>
<evidence type="ECO:0000256" key="1">
    <source>
        <dbReference type="ARBA" id="ARBA00022679"/>
    </source>
</evidence>
<sequence>MPKPAYLYSLPYEYYEKYKIRKYGFHGIAFRNMAKGVEKLLGRSFKEFKIVNMMLGIY</sequence>
<evidence type="ECO:0000313" key="6">
    <source>
        <dbReference type="Proteomes" id="UP000422764"/>
    </source>
</evidence>
<evidence type="ECO:0000256" key="2">
    <source>
        <dbReference type="ARBA" id="ARBA00022741"/>
    </source>
</evidence>
<dbReference type="AlphaFoldDB" id="A0A6I6EWY8"/>
<dbReference type="SUPFAM" id="SSF53067">
    <property type="entry name" value="Actin-like ATPase domain"/>
    <property type="match status" value="1"/>
</dbReference>
<dbReference type="GO" id="GO:0008776">
    <property type="term" value="F:acetate kinase activity"/>
    <property type="evidence" value="ECO:0007669"/>
    <property type="project" value="TreeGrafter"/>
</dbReference>
<proteinExistence type="predicted"/>
<dbReference type="EMBL" id="CP046522">
    <property type="protein sequence ID" value="QGU96880.1"/>
    <property type="molecule type" value="Genomic_DNA"/>
</dbReference>
<dbReference type="InterPro" id="IPR000890">
    <property type="entry name" value="Aliphatic_acid_kin_short-chain"/>
</dbReference>
<dbReference type="PANTHER" id="PTHR21060">
    <property type="entry name" value="ACETATE KINASE"/>
    <property type="match status" value="1"/>
</dbReference>
<keyword evidence="6" id="KW-1185">Reference proteome</keyword>
<dbReference type="GO" id="GO:0006083">
    <property type="term" value="P:acetate metabolic process"/>
    <property type="evidence" value="ECO:0007669"/>
    <property type="project" value="TreeGrafter"/>
</dbReference>
<organism evidence="5 6">
    <name type="scientific">Clostridium bovifaecis</name>
    <dbReference type="NCBI Taxonomy" id="2184719"/>
    <lineage>
        <taxon>Bacteria</taxon>
        <taxon>Bacillati</taxon>
        <taxon>Bacillota</taxon>
        <taxon>Clostridia</taxon>
        <taxon>Eubacteriales</taxon>
        <taxon>Clostridiaceae</taxon>
        <taxon>Clostridium</taxon>
    </lineage>
</organism>
<dbReference type="GO" id="GO:0005524">
    <property type="term" value="F:ATP binding"/>
    <property type="evidence" value="ECO:0007669"/>
    <property type="project" value="UniProtKB-KW"/>
</dbReference>
<dbReference type="Proteomes" id="UP000422764">
    <property type="component" value="Chromosome"/>
</dbReference>
<keyword evidence="3" id="KW-0418">Kinase</keyword>
<dbReference type="InterPro" id="IPR043129">
    <property type="entry name" value="ATPase_NBD"/>
</dbReference>
<keyword evidence="4" id="KW-0067">ATP-binding</keyword>
<evidence type="ECO:0000313" key="5">
    <source>
        <dbReference type="EMBL" id="QGU96880.1"/>
    </source>
</evidence>
<accession>A0A6I6EWY8</accession>
<dbReference type="Gene3D" id="3.30.420.40">
    <property type="match status" value="1"/>
</dbReference>
<gene>
    <name evidence="5" type="ORF">GOM49_14155</name>
</gene>
<dbReference type="PANTHER" id="PTHR21060:SF15">
    <property type="entry name" value="ACETATE KINASE-RELATED"/>
    <property type="match status" value="1"/>
</dbReference>